<dbReference type="SUPFAM" id="SSF118310">
    <property type="entry name" value="AN1-like Zinc finger"/>
    <property type="match status" value="1"/>
</dbReference>
<dbReference type="InterPro" id="IPR036867">
    <property type="entry name" value="R3H_dom_sf"/>
</dbReference>
<keyword evidence="3" id="KW-0862">Zinc</keyword>
<dbReference type="Gene3D" id="3.30.1370.50">
    <property type="entry name" value="R3H-like domain"/>
    <property type="match status" value="1"/>
</dbReference>
<evidence type="ECO:0000313" key="8">
    <source>
        <dbReference type="Proteomes" id="UP001217089"/>
    </source>
</evidence>
<proteinExistence type="predicted"/>
<protein>
    <recommendedName>
        <fullName evidence="6">AN1-type domain-containing protein</fullName>
    </recommendedName>
</protein>
<dbReference type="EMBL" id="JARBDR010000923">
    <property type="protein sequence ID" value="KAJ8298140.1"/>
    <property type="molecule type" value="Genomic_DNA"/>
</dbReference>
<dbReference type="Gene3D" id="4.10.1110.10">
    <property type="entry name" value="AN1-like Zinc finger"/>
    <property type="match status" value="1"/>
</dbReference>
<dbReference type="PROSITE" id="PS51039">
    <property type="entry name" value="ZF_AN1"/>
    <property type="match status" value="1"/>
</dbReference>
<feature type="compositionally biased region" description="Basic and acidic residues" evidence="5">
    <location>
        <begin position="214"/>
        <end position="233"/>
    </location>
</feature>
<feature type="region of interest" description="Disordered" evidence="5">
    <location>
        <begin position="211"/>
        <end position="246"/>
    </location>
</feature>
<evidence type="ECO:0000256" key="5">
    <source>
        <dbReference type="SAM" id="MobiDB-lite"/>
    </source>
</evidence>
<evidence type="ECO:0000313" key="7">
    <source>
        <dbReference type="EMBL" id="KAJ8298140.1"/>
    </source>
</evidence>
<dbReference type="InterPro" id="IPR000058">
    <property type="entry name" value="Znf_AN1"/>
</dbReference>
<keyword evidence="2 4" id="KW-0863">Zinc-finger</keyword>
<evidence type="ECO:0000256" key="1">
    <source>
        <dbReference type="ARBA" id="ARBA00022723"/>
    </source>
</evidence>
<dbReference type="Proteomes" id="UP001217089">
    <property type="component" value="Unassembled WGS sequence"/>
</dbReference>
<sequence length="246" mass="28230">MKEKKYHHSNQFEKNPRDEAELNNKIQEFQDYLDDFVADLEQDYLEFSPELNSHERFLVHEENWPPKASDKVCCKHCNKDVIKANISLHEIHCARQQKDRARSAQGIKTDSCHKNVNKKTQNPNSAVVSRLQKIDNDDFDALINAAQKIDRSCSFKKCKTKISTLGQVCEFCQGVYCLTHHMPEIHGCGEAAKAQARTTIKGGVLYRGSGLPDRLPDADRKAHLQKKLDKKLTDMSAQRNRKKPKK</sequence>
<gene>
    <name evidence="7" type="ORF">KUTeg_024671</name>
</gene>
<keyword evidence="8" id="KW-1185">Reference proteome</keyword>
<evidence type="ECO:0000259" key="6">
    <source>
        <dbReference type="PROSITE" id="PS51039"/>
    </source>
</evidence>
<organism evidence="7 8">
    <name type="scientific">Tegillarca granosa</name>
    <name type="common">Malaysian cockle</name>
    <name type="synonym">Anadara granosa</name>
    <dbReference type="NCBI Taxonomy" id="220873"/>
    <lineage>
        <taxon>Eukaryota</taxon>
        <taxon>Metazoa</taxon>
        <taxon>Spiralia</taxon>
        <taxon>Lophotrochozoa</taxon>
        <taxon>Mollusca</taxon>
        <taxon>Bivalvia</taxon>
        <taxon>Autobranchia</taxon>
        <taxon>Pteriomorphia</taxon>
        <taxon>Arcoida</taxon>
        <taxon>Arcoidea</taxon>
        <taxon>Arcidae</taxon>
        <taxon>Tegillarca</taxon>
    </lineage>
</organism>
<dbReference type="InterPro" id="IPR035896">
    <property type="entry name" value="AN1-like_Znf"/>
</dbReference>
<dbReference type="SMART" id="SM00154">
    <property type="entry name" value="ZnF_AN1"/>
    <property type="match status" value="1"/>
</dbReference>
<keyword evidence="1" id="KW-0479">Metal-binding</keyword>
<reference evidence="7 8" key="1">
    <citation type="submission" date="2022-12" db="EMBL/GenBank/DDBJ databases">
        <title>Chromosome-level genome of Tegillarca granosa.</title>
        <authorList>
            <person name="Kim J."/>
        </authorList>
    </citation>
    <scope>NUCLEOTIDE SEQUENCE [LARGE SCALE GENOMIC DNA]</scope>
    <source>
        <strain evidence="7">Teg-2019</strain>
        <tissue evidence="7">Adductor muscle</tissue>
    </source>
</reference>
<evidence type="ECO:0000256" key="4">
    <source>
        <dbReference type="PROSITE-ProRule" id="PRU00449"/>
    </source>
</evidence>
<name>A0ABQ9E3P0_TEGGR</name>
<evidence type="ECO:0000256" key="3">
    <source>
        <dbReference type="ARBA" id="ARBA00022833"/>
    </source>
</evidence>
<feature type="domain" description="AN1-type" evidence="6">
    <location>
        <begin position="147"/>
        <end position="196"/>
    </location>
</feature>
<comment type="caution">
    <text evidence="7">The sequence shown here is derived from an EMBL/GenBank/DDBJ whole genome shotgun (WGS) entry which is preliminary data.</text>
</comment>
<dbReference type="Pfam" id="PF01428">
    <property type="entry name" value="zf-AN1"/>
    <property type="match status" value="1"/>
</dbReference>
<evidence type="ECO:0000256" key="2">
    <source>
        <dbReference type="ARBA" id="ARBA00022771"/>
    </source>
</evidence>
<accession>A0ABQ9E3P0</accession>